<proteinExistence type="predicted"/>
<accession>A0A179HZR8</accession>
<dbReference type="EMBL" id="LSBI01000001">
    <property type="protein sequence ID" value="OAQ94830.1"/>
    <property type="molecule type" value="Genomic_DNA"/>
</dbReference>
<sequence>MMQAPWSGPAQGGRVPGLQVRIGNILVWFGLVVVWEPRHLAMNQVAPSATLGRESMSQADVDSPFGHGGRRPRPSHDGTHRISNLCRACERRTVGRSRAAVTTEDNN</sequence>
<evidence type="ECO:0000313" key="2">
    <source>
        <dbReference type="EMBL" id="OAQ94830.1"/>
    </source>
</evidence>
<dbReference type="AlphaFoldDB" id="A0A179HZR8"/>
<feature type="region of interest" description="Disordered" evidence="1">
    <location>
        <begin position="49"/>
        <end position="82"/>
    </location>
</feature>
<gene>
    <name evidence="2" type="ORF">VFPFJ_00939</name>
</gene>
<organism evidence="2 3">
    <name type="scientific">Purpureocillium lilacinum</name>
    <name type="common">Paecilomyces lilacinus</name>
    <dbReference type="NCBI Taxonomy" id="33203"/>
    <lineage>
        <taxon>Eukaryota</taxon>
        <taxon>Fungi</taxon>
        <taxon>Dikarya</taxon>
        <taxon>Ascomycota</taxon>
        <taxon>Pezizomycotina</taxon>
        <taxon>Sordariomycetes</taxon>
        <taxon>Hypocreomycetidae</taxon>
        <taxon>Hypocreales</taxon>
        <taxon>Ophiocordycipitaceae</taxon>
        <taxon>Purpureocillium</taxon>
    </lineage>
</organism>
<evidence type="ECO:0000256" key="1">
    <source>
        <dbReference type="SAM" id="MobiDB-lite"/>
    </source>
</evidence>
<name>A0A179HZR8_PURLI</name>
<protein>
    <submittedName>
        <fullName evidence="2">Uncharacterized protein</fullName>
    </submittedName>
</protein>
<reference evidence="2 3" key="1">
    <citation type="submission" date="2016-02" db="EMBL/GenBank/DDBJ databases">
        <title>Biosynthesis of antibiotic leucinostatins and their inhibition on Phytophthora in bio-control Purpureocillium lilacinum.</title>
        <authorList>
            <person name="Wang G."/>
            <person name="Liu Z."/>
            <person name="Lin R."/>
            <person name="Li E."/>
            <person name="Mao Z."/>
            <person name="Ling J."/>
            <person name="Yin W."/>
            <person name="Xie B."/>
        </authorList>
    </citation>
    <scope>NUCLEOTIDE SEQUENCE [LARGE SCALE GENOMIC DNA]</scope>
    <source>
        <strain evidence="2">PLFJ-1</strain>
    </source>
</reference>
<dbReference type="Proteomes" id="UP000078340">
    <property type="component" value="Unassembled WGS sequence"/>
</dbReference>
<evidence type="ECO:0000313" key="3">
    <source>
        <dbReference type="Proteomes" id="UP000078340"/>
    </source>
</evidence>
<comment type="caution">
    <text evidence="2">The sequence shown here is derived from an EMBL/GenBank/DDBJ whole genome shotgun (WGS) entry which is preliminary data.</text>
</comment>